<proteinExistence type="inferred from homology"/>
<dbReference type="AlphaFoldDB" id="A0A6B0Y6I6"/>
<dbReference type="GO" id="GO:0005275">
    <property type="term" value="F:amine transmembrane transporter activity"/>
    <property type="evidence" value="ECO:0007669"/>
    <property type="project" value="TreeGrafter"/>
</dbReference>
<evidence type="ECO:0000256" key="3">
    <source>
        <dbReference type="ARBA" id="ARBA00022475"/>
    </source>
</evidence>
<dbReference type="GO" id="GO:0043190">
    <property type="term" value="C:ATP-binding cassette (ABC) transporter complex"/>
    <property type="evidence" value="ECO:0007669"/>
    <property type="project" value="TreeGrafter"/>
</dbReference>
<feature type="transmembrane region" description="Helical" evidence="7">
    <location>
        <begin position="222"/>
        <end position="242"/>
    </location>
</feature>
<comment type="similarity">
    <text evidence="7">Belongs to the binding-protein-dependent transport system permease family.</text>
</comment>
<reference evidence="9" key="1">
    <citation type="submission" date="2019-09" db="EMBL/GenBank/DDBJ databases">
        <title>Characterisation of the sponge microbiome using genome-centric metagenomics.</title>
        <authorList>
            <person name="Engelberts J.P."/>
            <person name="Robbins S.J."/>
            <person name="De Goeij J.M."/>
            <person name="Aranda M."/>
            <person name="Bell S.C."/>
            <person name="Webster N.S."/>
        </authorList>
    </citation>
    <scope>NUCLEOTIDE SEQUENCE</scope>
    <source>
        <strain evidence="9">SB0664_bin_43</strain>
    </source>
</reference>
<dbReference type="InterPro" id="IPR035906">
    <property type="entry name" value="MetI-like_sf"/>
</dbReference>
<name>A0A6B0Y6I6_9RHOB</name>
<feature type="domain" description="ABC transmembrane type-1" evidence="8">
    <location>
        <begin position="96"/>
        <end position="275"/>
    </location>
</feature>
<gene>
    <name evidence="9" type="ORF">F4Y60_11800</name>
</gene>
<evidence type="ECO:0000256" key="5">
    <source>
        <dbReference type="ARBA" id="ARBA00022989"/>
    </source>
</evidence>
<dbReference type="PANTHER" id="PTHR47737">
    <property type="entry name" value="GLYCINE BETAINE/PROLINE BETAINE TRANSPORT SYSTEM PERMEASE PROTEIN PROW"/>
    <property type="match status" value="1"/>
</dbReference>
<dbReference type="EMBL" id="VXRY01000481">
    <property type="protein sequence ID" value="MXY34746.1"/>
    <property type="molecule type" value="Genomic_DNA"/>
</dbReference>
<dbReference type="Gene3D" id="1.10.3720.10">
    <property type="entry name" value="MetI-like"/>
    <property type="match status" value="1"/>
</dbReference>
<feature type="transmembrane region" description="Helical" evidence="7">
    <location>
        <begin position="254"/>
        <end position="275"/>
    </location>
</feature>
<dbReference type="CDD" id="cd06261">
    <property type="entry name" value="TM_PBP2"/>
    <property type="match status" value="1"/>
</dbReference>
<dbReference type="FunFam" id="1.10.3720.10:FF:000001">
    <property type="entry name" value="Glycine betaine ABC transporter, permease"/>
    <property type="match status" value="1"/>
</dbReference>
<evidence type="ECO:0000256" key="7">
    <source>
        <dbReference type="RuleBase" id="RU363032"/>
    </source>
</evidence>
<comment type="caution">
    <text evidence="9">The sequence shown here is derived from an EMBL/GenBank/DDBJ whole genome shotgun (WGS) entry which is preliminary data.</text>
</comment>
<dbReference type="InterPro" id="IPR000515">
    <property type="entry name" value="MetI-like"/>
</dbReference>
<evidence type="ECO:0000256" key="4">
    <source>
        <dbReference type="ARBA" id="ARBA00022692"/>
    </source>
</evidence>
<evidence type="ECO:0000256" key="1">
    <source>
        <dbReference type="ARBA" id="ARBA00004651"/>
    </source>
</evidence>
<dbReference type="PROSITE" id="PS50928">
    <property type="entry name" value="ABC_TM1"/>
    <property type="match status" value="1"/>
</dbReference>
<dbReference type="Pfam" id="PF00528">
    <property type="entry name" value="BPD_transp_1"/>
    <property type="match status" value="1"/>
</dbReference>
<keyword evidence="5 7" id="KW-1133">Transmembrane helix</keyword>
<protein>
    <submittedName>
        <fullName evidence="9">ABC transporter permease subunit</fullName>
    </submittedName>
</protein>
<dbReference type="GO" id="GO:0015226">
    <property type="term" value="F:carnitine transmembrane transporter activity"/>
    <property type="evidence" value="ECO:0007669"/>
    <property type="project" value="TreeGrafter"/>
</dbReference>
<evidence type="ECO:0000259" key="8">
    <source>
        <dbReference type="PROSITE" id="PS50928"/>
    </source>
</evidence>
<feature type="transmembrane region" description="Helical" evidence="7">
    <location>
        <begin position="76"/>
        <end position="96"/>
    </location>
</feature>
<dbReference type="GO" id="GO:0015871">
    <property type="term" value="P:choline transport"/>
    <property type="evidence" value="ECO:0007669"/>
    <property type="project" value="TreeGrafter"/>
</dbReference>
<organism evidence="9">
    <name type="scientific">Boseongicola sp. SB0664_bin_43</name>
    <dbReference type="NCBI Taxonomy" id="2604844"/>
    <lineage>
        <taxon>Bacteria</taxon>
        <taxon>Pseudomonadati</taxon>
        <taxon>Pseudomonadota</taxon>
        <taxon>Alphaproteobacteria</taxon>
        <taxon>Rhodobacterales</taxon>
        <taxon>Paracoccaceae</taxon>
        <taxon>Boseongicola</taxon>
    </lineage>
</organism>
<dbReference type="PANTHER" id="PTHR47737:SF1">
    <property type="entry name" value="GLYCINE BETAINE_PROLINE BETAINE TRANSPORT SYSTEM PERMEASE PROTEIN PROW"/>
    <property type="match status" value="1"/>
</dbReference>
<dbReference type="SUPFAM" id="SSF161098">
    <property type="entry name" value="MetI-like"/>
    <property type="match status" value="1"/>
</dbReference>
<evidence type="ECO:0000313" key="9">
    <source>
        <dbReference type="EMBL" id="MXY34746.1"/>
    </source>
</evidence>
<evidence type="ECO:0000256" key="6">
    <source>
        <dbReference type="ARBA" id="ARBA00023136"/>
    </source>
</evidence>
<accession>A0A6B0Y6I6</accession>
<sequence length="289" mass="30507">MDPFLNPFDHFTVPFGTWAEDLLDWIVGHSRATLLVAKVPVQSFLKFVQGGMETVPPALCILGAAAAGFLLSGWRLALTGFVCLTLIGLLGAWQAAMTTLSIVISAVTICIVVGMPTGILAARFDGFFRVLRPVLDLLQTIPSFVYLVPVVMLFGIGDTPGVIVTCIFAITPLIRLTNLGIREVRGDLVEAARAFGASEARVLFGTQLPLARPTILAGLNQTVLLSLSMAVVASMISVAGLGRIVLEGIGRLDFGSATVGGLGIVLMAIVVDRYVQALGAARQRYKAGA</sequence>
<evidence type="ECO:0000256" key="2">
    <source>
        <dbReference type="ARBA" id="ARBA00022448"/>
    </source>
</evidence>
<keyword evidence="6 7" id="KW-0472">Membrane</keyword>
<keyword evidence="4 7" id="KW-0812">Transmembrane</keyword>
<keyword evidence="2 7" id="KW-0813">Transport</keyword>
<feature type="transmembrane region" description="Helical" evidence="7">
    <location>
        <begin position="102"/>
        <end position="122"/>
    </location>
</feature>
<dbReference type="GO" id="GO:0031460">
    <property type="term" value="P:glycine betaine transport"/>
    <property type="evidence" value="ECO:0007669"/>
    <property type="project" value="TreeGrafter"/>
</dbReference>
<keyword evidence="3" id="KW-1003">Cell membrane</keyword>
<comment type="subcellular location">
    <subcellularLocation>
        <location evidence="1 7">Cell membrane</location>
        <topology evidence="1 7">Multi-pass membrane protein</topology>
    </subcellularLocation>
</comment>